<dbReference type="Gramene" id="OQU90142">
    <property type="protein sequence ID" value="OQU90142"/>
    <property type="gene ID" value="SORBI_3002G347850"/>
</dbReference>
<protein>
    <recommendedName>
        <fullName evidence="2">KIB1-4 beta-propeller domain-containing protein</fullName>
    </recommendedName>
</protein>
<feature type="compositionally biased region" description="Basic residues" evidence="1">
    <location>
        <begin position="28"/>
        <end position="40"/>
    </location>
</feature>
<evidence type="ECO:0000313" key="3">
    <source>
        <dbReference type="EMBL" id="OQU90142.1"/>
    </source>
</evidence>
<dbReference type="EMBL" id="CM000761">
    <property type="protein sequence ID" value="OQU90142.1"/>
    <property type="molecule type" value="Genomic_DNA"/>
</dbReference>
<evidence type="ECO:0000256" key="1">
    <source>
        <dbReference type="SAM" id="MobiDB-lite"/>
    </source>
</evidence>
<dbReference type="PANTHER" id="PTHR33165">
    <property type="entry name" value="F-BOX DOMAIN CONTAINING PROTEIN-LIKE-RELATED"/>
    <property type="match status" value="1"/>
</dbReference>
<dbReference type="Pfam" id="PF03478">
    <property type="entry name" value="Beta-prop_KIB1-4"/>
    <property type="match status" value="1"/>
</dbReference>
<reference evidence="3 4" key="1">
    <citation type="journal article" date="2009" name="Nature">
        <title>The Sorghum bicolor genome and the diversification of grasses.</title>
        <authorList>
            <person name="Paterson A.H."/>
            <person name="Bowers J.E."/>
            <person name="Bruggmann R."/>
            <person name="Dubchak I."/>
            <person name="Grimwood J."/>
            <person name="Gundlach H."/>
            <person name="Haberer G."/>
            <person name="Hellsten U."/>
            <person name="Mitros T."/>
            <person name="Poliakov A."/>
            <person name="Schmutz J."/>
            <person name="Spannagl M."/>
            <person name="Tang H."/>
            <person name="Wang X."/>
            <person name="Wicker T."/>
            <person name="Bharti A.K."/>
            <person name="Chapman J."/>
            <person name="Feltus F.A."/>
            <person name="Gowik U."/>
            <person name="Grigoriev I.V."/>
            <person name="Lyons E."/>
            <person name="Maher C.A."/>
            <person name="Martis M."/>
            <person name="Narechania A."/>
            <person name="Otillar R.P."/>
            <person name="Penning B.W."/>
            <person name="Salamov A.A."/>
            <person name="Wang Y."/>
            <person name="Zhang L."/>
            <person name="Carpita N.C."/>
            <person name="Freeling M."/>
            <person name="Gingle A.R."/>
            <person name="Hash C.T."/>
            <person name="Keller B."/>
            <person name="Klein P."/>
            <person name="Kresovich S."/>
            <person name="McCann M.C."/>
            <person name="Ming R."/>
            <person name="Peterson D.G."/>
            <person name="Mehboob-ur-Rahman"/>
            <person name="Ware D."/>
            <person name="Westhoff P."/>
            <person name="Mayer K.F."/>
            <person name="Messing J."/>
            <person name="Rokhsar D.S."/>
        </authorList>
    </citation>
    <scope>NUCLEOTIDE SEQUENCE [LARGE SCALE GENOMIC DNA]</scope>
    <source>
        <strain evidence="4">cv. BTx623</strain>
    </source>
</reference>
<accession>A0A1W0W6Z2</accession>
<dbReference type="InterPro" id="IPR005174">
    <property type="entry name" value="KIB1-4_b-propeller"/>
</dbReference>
<name>A0A1W0W6Z2_SORBI</name>
<evidence type="ECO:0000259" key="2">
    <source>
        <dbReference type="Pfam" id="PF03478"/>
    </source>
</evidence>
<dbReference type="OMA" id="WIMLREA"/>
<evidence type="ECO:0000313" key="4">
    <source>
        <dbReference type="Proteomes" id="UP000000768"/>
    </source>
</evidence>
<dbReference type="InParanoid" id="A0A1W0W6Z2"/>
<organism evidence="3 4">
    <name type="scientific">Sorghum bicolor</name>
    <name type="common">Sorghum</name>
    <name type="synonym">Sorghum vulgare</name>
    <dbReference type="NCBI Taxonomy" id="4558"/>
    <lineage>
        <taxon>Eukaryota</taxon>
        <taxon>Viridiplantae</taxon>
        <taxon>Streptophyta</taxon>
        <taxon>Embryophyta</taxon>
        <taxon>Tracheophyta</taxon>
        <taxon>Spermatophyta</taxon>
        <taxon>Magnoliopsida</taxon>
        <taxon>Liliopsida</taxon>
        <taxon>Poales</taxon>
        <taxon>Poaceae</taxon>
        <taxon>PACMAD clade</taxon>
        <taxon>Panicoideae</taxon>
        <taxon>Andropogonodae</taxon>
        <taxon>Andropogoneae</taxon>
        <taxon>Sorghinae</taxon>
        <taxon>Sorghum</taxon>
    </lineage>
</organism>
<keyword evidence="4" id="KW-1185">Reference proteome</keyword>
<proteinExistence type="predicted"/>
<feature type="region of interest" description="Disordered" evidence="1">
    <location>
        <begin position="21"/>
        <end position="40"/>
    </location>
</feature>
<sequence length="224" mass="24763">MAKHSRSTASTRTGRWIMLREAAPPGPGRHRRPARPQRLHRPGLLDESTYVVRLLNPATRHLAELPTLDPLLPRKTTRANISEYSSLAYELKVTGIGVVFDDGDGSTATLAISFFTPRMLVVARPGDGHWTLIDSQQWFFSAMSFSGRFYCAKAGAVMALEAAAATTTTTSTNHNQGPPRLVVVAEITCRVSLMCRDTVHLVESDGRLLLLRRWLQSQGKMLPL</sequence>
<dbReference type="AlphaFoldDB" id="A0A1W0W6Z2"/>
<dbReference type="PANTHER" id="PTHR33165:SF63">
    <property type="entry name" value="OS03G0792300 PROTEIN"/>
    <property type="match status" value="1"/>
</dbReference>
<gene>
    <name evidence="3" type="ORF">SORBI_3002G347850</name>
</gene>
<dbReference type="Proteomes" id="UP000000768">
    <property type="component" value="Chromosome 2"/>
</dbReference>
<feature type="domain" description="KIB1-4 beta-propeller" evidence="2">
    <location>
        <begin position="48"/>
        <end position="214"/>
    </location>
</feature>
<reference evidence="4" key="2">
    <citation type="journal article" date="2018" name="Plant J.">
        <title>The Sorghum bicolor reference genome: improved assembly, gene annotations, a transcriptome atlas, and signatures of genome organization.</title>
        <authorList>
            <person name="McCormick R.F."/>
            <person name="Truong S.K."/>
            <person name="Sreedasyam A."/>
            <person name="Jenkins J."/>
            <person name="Shu S."/>
            <person name="Sims D."/>
            <person name="Kennedy M."/>
            <person name="Amirebrahimi M."/>
            <person name="Weers B.D."/>
            <person name="McKinley B."/>
            <person name="Mattison A."/>
            <person name="Morishige D.T."/>
            <person name="Grimwood J."/>
            <person name="Schmutz J."/>
            <person name="Mullet J.E."/>
        </authorList>
    </citation>
    <scope>NUCLEOTIDE SEQUENCE [LARGE SCALE GENOMIC DNA]</scope>
    <source>
        <strain evidence="4">cv. BTx623</strain>
    </source>
</reference>